<protein>
    <recommendedName>
        <fullName evidence="4">Scaffolding protein</fullName>
    </recommendedName>
</protein>
<feature type="region of interest" description="Disordered" evidence="1">
    <location>
        <begin position="1"/>
        <end position="114"/>
    </location>
</feature>
<name>A0ABY2S271_9PSEU</name>
<gene>
    <name evidence="2" type="ORF">FCN18_23735</name>
</gene>
<dbReference type="Proteomes" id="UP000309992">
    <property type="component" value="Unassembled WGS sequence"/>
</dbReference>
<evidence type="ECO:0000313" key="3">
    <source>
        <dbReference type="Proteomes" id="UP000309992"/>
    </source>
</evidence>
<evidence type="ECO:0000256" key="1">
    <source>
        <dbReference type="SAM" id="MobiDB-lite"/>
    </source>
</evidence>
<accession>A0ABY2S271</accession>
<evidence type="ECO:0000313" key="2">
    <source>
        <dbReference type="EMBL" id="TKG66927.1"/>
    </source>
</evidence>
<proteinExistence type="predicted"/>
<feature type="region of interest" description="Disordered" evidence="1">
    <location>
        <begin position="190"/>
        <end position="219"/>
    </location>
</feature>
<keyword evidence="3" id="KW-1185">Reference proteome</keyword>
<reference evidence="2 3" key="1">
    <citation type="journal article" date="2015" name="Antonie Van Leeuwenhoek">
        <title>Prauserella endophytica sp. nov., an endophytic actinobacterium isolated from Tamarix taklamakanensis.</title>
        <authorList>
            <person name="Liu J.M."/>
            <person name="Habden X."/>
            <person name="Guo L."/>
            <person name="Tuo L."/>
            <person name="Jiang Z.K."/>
            <person name="Liu S.W."/>
            <person name="Liu X.F."/>
            <person name="Chen L."/>
            <person name="Li R.F."/>
            <person name="Zhang Y.Q."/>
            <person name="Sun C.H."/>
        </authorList>
    </citation>
    <scope>NUCLEOTIDE SEQUENCE [LARGE SCALE GENOMIC DNA]</scope>
    <source>
        <strain evidence="2 3">CGMCC 4.7182</strain>
    </source>
</reference>
<comment type="caution">
    <text evidence="2">The sequence shown here is derived from an EMBL/GenBank/DDBJ whole genome shotgun (WGS) entry which is preliminary data.</text>
</comment>
<sequence>MTSPATETGAAASGQNEPAAVATPATNTDTTGQPATAPGTQQPPAASPADSAKPATNGDSDTGAGKTFTQADVDRLINERIQRERKTFEDRQAEQNKQLAKVLGYGDDTDDVDPAKALEAEQSRATAAEQRADLAEAKVLAAAAGIKPERVGAFVKLCDISGALKGVDRADEKAVEAAIEGAVKKGVEEYPEFKGSSLPASSGGDRSGGQQQSVTVEQFKKMDVDERTKLYKDNPGLYQQIKAAAAK</sequence>
<evidence type="ECO:0008006" key="4">
    <source>
        <dbReference type="Google" id="ProtNLM"/>
    </source>
</evidence>
<feature type="compositionally biased region" description="Low complexity" evidence="1">
    <location>
        <begin position="201"/>
        <end position="213"/>
    </location>
</feature>
<dbReference type="RefSeq" id="WP_137096116.1">
    <property type="nucleotide sequence ID" value="NZ_SWMS01000014.1"/>
</dbReference>
<feature type="compositionally biased region" description="Basic and acidic residues" evidence="1">
    <location>
        <begin position="72"/>
        <end position="94"/>
    </location>
</feature>
<feature type="compositionally biased region" description="Low complexity" evidence="1">
    <location>
        <begin position="28"/>
        <end position="55"/>
    </location>
</feature>
<dbReference type="EMBL" id="SWMS01000014">
    <property type="protein sequence ID" value="TKG66927.1"/>
    <property type="molecule type" value="Genomic_DNA"/>
</dbReference>
<organism evidence="2 3">
    <name type="scientific">Prauserella endophytica</name>
    <dbReference type="NCBI Taxonomy" id="1592324"/>
    <lineage>
        <taxon>Bacteria</taxon>
        <taxon>Bacillati</taxon>
        <taxon>Actinomycetota</taxon>
        <taxon>Actinomycetes</taxon>
        <taxon>Pseudonocardiales</taxon>
        <taxon>Pseudonocardiaceae</taxon>
        <taxon>Prauserella</taxon>
        <taxon>Prauserella coralliicola group</taxon>
    </lineage>
</organism>